<accession>A0A510K475</accession>
<evidence type="ECO:0000313" key="2">
    <source>
        <dbReference type="EMBL" id="BBM46438.1"/>
    </source>
</evidence>
<evidence type="ECO:0000313" key="3">
    <source>
        <dbReference type="Proteomes" id="UP000422644"/>
    </source>
</evidence>
<reference evidence="2 3" key="1">
    <citation type="submission" date="2019-07" db="EMBL/GenBank/DDBJ databases">
        <title>Complete Genome Sequence of Leptotrichia trevisanii Strain JMUB3870.</title>
        <authorList>
            <person name="Watanabe S."/>
            <person name="Cui L."/>
        </authorList>
    </citation>
    <scope>NUCLEOTIDE SEQUENCE [LARGE SCALE GENOMIC DNA]</scope>
    <source>
        <strain evidence="2 3">JMUB3870</strain>
    </source>
</reference>
<dbReference type="EMBL" id="AP019831">
    <property type="protein sequence ID" value="BBM46438.1"/>
    <property type="molecule type" value="Genomic_DNA"/>
</dbReference>
<evidence type="ECO:0000256" key="1">
    <source>
        <dbReference type="SAM" id="SignalP"/>
    </source>
</evidence>
<name>A0A510K475_9FUSO</name>
<keyword evidence="1" id="KW-0732">Signal</keyword>
<protein>
    <submittedName>
        <fullName evidence="2">Uncharacterized protein</fullName>
    </submittedName>
</protein>
<gene>
    <name evidence="2" type="ORF">JMUB3870_2588</name>
</gene>
<dbReference type="RefSeq" id="WP_026747507.1">
    <property type="nucleotide sequence ID" value="NZ_AP019831.1"/>
</dbReference>
<keyword evidence="3" id="KW-1185">Reference proteome</keyword>
<dbReference type="Proteomes" id="UP000422644">
    <property type="component" value="Chromosome"/>
</dbReference>
<sequence>MKKIIFALFLLTFSLSFSNSDIDIISKELWRCPYSVDRTFKGLTYIKFLNENGKSSISVSILDNRAALKTGKVSLELSQLDYEVKENENSIYFTNLNDKTQVFSNYKLSYSFDKKNRPKMDLYRISDNKKLCNLITN</sequence>
<organism evidence="2 3">
    <name type="scientific">Leptotrichia trevisanii</name>
    <dbReference type="NCBI Taxonomy" id="109328"/>
    <lineage>
        <taxon>Bacteria</taxon>
        <taxon>Fusobacteriati</taxon>
        <taxon>Fusobacteriota</taxon>
        <taxon>Fusobacteriia</taxon>
        <taxon>Fusobacteriales</taxon>
        <taxon>Leptotrichiaceae</taxon>
        <taxon>Leptotrichia</taxon>
    </lineage>
</organism>
<dbReference type="OrthoDB" id="80592at2"/>
<dbReference type="AlphaFoldDB" id="A0A510K475"/>
<feature type="chain" id="PRO_5022113915" evidence="1">
    <location>
        <begin position="19"/>
        <end position="137"/>
    </location>
</feature>
<feature type="signal peptide" evidence="1">
    <location>
        <begin position="1"/>
        <end position="18"/>
    </location>
</feature>
<proteinExistence type="predicted"/>